<dbReference type="AlphaFoldDB" id="A4SZZ2"/>
<keyword evidence="2" id="KW-1185">Reference proteome</keyword>
<organism evidence="1 2">
    <name type="scientific">Polynucleobacter asymbioticus (strain DSM 18221 / CIP 109841 / QLW-P1DMWA-1)</name>
    <name type="common">Polynucleobacter necessarius subsp. asymbioticus</name>
    <dbReference type="NCBI Taxonomy" id="312153"/>
    <lineage>
        <taxon>Bacteria</taxon>
        <taxon>Pseudomonadati</taxon>
        <taxon>Pseudomonadota</taxon>
        <taxon>Betaproteobacteria</taxon>
        <taxon>Burkholderiales</taxon>
        <taxon>Burkholderiaceae</taxon>
        <taxon>Polynucleobacter</taxon>
    </lineage>
</organism>
<dbReference type="HOGENOM" id="CLU_1494917_0_0_4"/>
<evidence type="ECO:0000313" key="1">
    <source>
        <dbReference type="EMBL" id="ABP35056.1"/>
    </source>
</evidence>
<proteinExistence type="predicted"/>
<name>A4SZZ2_POLAQ</name>
<dbReference type="Proteomes" id="UP000000231">
    <property type="component" value="Chromosome"/>
</dbReference>
<dbReference type="eggNOG" id="ENOG5033HIX">
    <property type="taxonomic scope" value="Bacteria"/>
</dbReference>
<evidence type="ECO:0000313" key="2">
    <source>
        <dbReference type="Proteomes" id="UP000000231"/>
    </source>
</evidence>
<protein>
    <submittedName>
        <fullName evidence="1">Uncharacterized protein</fullName>
    </submittedName>
</protein>
<dbReference type="EMBL" id="CP000655">
    <property type="protein sequence ID" value="ABP35056.1"/>
    <property type="molecule type" value="Genomic_DNA"/>
</dbReference>
<dbReference type="KEGG" id="pnu:Pnuc_1843"/>
<reference evidence="1 2" key="1">
    <citation type="journal article" date="2012" name="Stand. Genomic Sci.">
        <title>Complete genome sequence of Polynucleobacter necessarius subsp. asymbioticus type strain (QLW-P1DMWA-1(T)).</title>
        <authorList>
            <person name="Meincke L."/>
            <person name="Copeland A."/>
            <person name="Lapidus A."/>
            <person name="Lucas S."/>
            <person name="Berry K.W."/>
            <person name="Del Rio T.G."/>
            <person name="Hammon N."/>
            <person name="Dalin E."/>
            <person name="Tice H."/>
            <person name="Pitluck S."/>
            <person name="Richardson P."/>
            <person name="Bruce D."/>
            <person name="Goodwin L."/>
            <person name="Han C."/>
            <person name="Tapia R."/>
            <person name="Detter J.C."/>
            <person name="Schmutz J."/>
            <person name="Brettin T."/>
            <person name="Larimer F."/>
            <person name="Land M."/>
            <person name="Hauser L."/>
            <person name="Kyrpides N.C."/>
            <person name="Ivanova N."/>
            <person name="Goker M."/>
            <person name="Woyke T."/>
            <person name="Wu Q.L."/>
            <person name="Pockl M."/>
            <person name="Hahn M.W."/>
            <person name="Klenk H.P."/>
        </authorList>
    </citation>
    <scope>NUCLEOTIDE SEQUENCE [LARGE SCALE GENOMIC DNA]</scope>
    <source>
        <strain evidence="2">DSM 18221 / CIP 109841 / QLW-P1DMWA-1</strain>
    </source>
</reference>
<sequence>MVLLNKSMKATVEDIRDFLDKQSQHITHYLVAHSYYFAYHKDAVSIERMTFNLRKDFRHARNCFNKELYGNGARRKPQLLQPLLIPTIEGTKEIANPQISIHYNIYLGNLPKILTTEDIKTLWTYCWVDKAKQKNDIYITEPVANTQSHLLHYGTKEAQFGNLSCWDFENTQIPLQRTKH</sequence>
<accession>A4SZZ2</accession>
<gene>
    <name evidence="1" type="ordered locus">Pnuc_1843</name>
</gene>